<protein>
    <recommendedName>
        <fullName evidence="3">Thymidylate kinase-like domain-containing protein</fullName>
    </recommendedName>
</protein>
<sequence>MIISFSGSADSGKSTLIDVIKDSEIFQTRKVKVKGDDDFFIIKAFKRIFGNTPTSAYNKNKLLGIQPADIKSSLWSTAVEMLYPLTVYLEFVYDYLIYEIVFPNKILLKDRYIYDYLVTFWCNLNINNRFVNFMFINFPRPTLSFYIRVKPETVIRRNKNQISGTKLMDLSFHYQTIRSYEQIANQKKLLTIKNDGSLSQSAQRVLMHIKNRLKFLTPTQISFSGLDGVGKTTLARELCAYLDQINVKYKVLHFYHDTLLYKFLKSLGFYRERKVHDNSLIIIDALKRRKKGKSQLWALLNIIDAHLQYWVYRFINLGCVLIFDRYFYDFIPTFSYYNIGNFLTSIPVIPVIDYKFVLLCSPKIIYKRKLENLPEYYDAAHQIYTNMVKKYDLIPLNSGKLTTSKMLQKVLDSIHE</sequence>
<dbReference type="AlphaFoldDB" id="A0A0G0KAM5"/>
<dbReference type="SUPFAM" id="SSF52540">
    <property type="entry name" value="P-loop containing nucleoside triphosphate hydrolases"/>
    <property type="match status" value="2"/>
</dbReference>
<organism evidence="1 2">
    <name type="scientific">Candidatus Woesebacteria bacterium GW2011_GWB1_38_5b</name>
    <dbReference type="NCBI Taxonomy" id="1618569"/>
    <lineage>
        <taxon>Bacteria</taxon>
        <taxon>Candidatus Woeseibacteriota</taxon>
    </lineage>
</organism>
<reference evidence="1 2" key="1">
    <citation type="journal article" date="2015" name="Nature">
        <title>rRNA introns, odd ribosomes, and small enigmatic genomes across a large radiation of phyla.</title>
        <authorList>
            <person name="Brown C.T."/>
            <person name="Hug L.A."/>
            <person name="Thomas B.C."/>
            <person name="Sharon I."/>
            <person name="Castelle C.J."/>
            <person name="Singh A."/>
            <person name="Wilkins M.J."/>
            <person name="Williams K.H."/>
            <person name="Banfield J.F."/>
        </authorList>
    </citation>
    <scope>NUCLEOTIDE SEQUENCE [LARGE SCALE GENOMIC DNA]</scope>
</reference>
<evidence type="ECO:0008006" key="3">
    <source>
        <dbReference type="Google" id="ProtNLM"/>
    </source>
</evidence>
<dbReference type="InterPro" id="IPR027417">
    <property type="entry name" value="P-loop_NTPase"/>
</dbReference>
<dbReference type="Gene3D" id="3.40.50.300">
    <property type="entry name" value="P-loop containing nucleotide triphosphate hydrolases"/>
    <property type="match status" value="2"/>
</dbReference>
<gene>
    <name evidence="1" type="ORF">US96_C0002G0020</name>
</gene>
<dbReference type="EMBL" id="LBUZ01000002">
    <property type="protein sequence ID" value="KKQ75907.1"/>
    <property type="molecule type" value="Genomic_DNA"/>
</dbReference>
<evidence type="ECO:0000313" key="2">
    <source>
        <dbReference type="Proteomes" id="UP000034181"/>
    </source>
</evidence>
<proteinExistence type="predicted"/>
<comment type="caution">
    <text evidence="1">The sequence shown here is derived from an EMBL/GenBank/DDBJ whole genome shotgun (WGS) entry which is preliminary data.</text>
</comment>
<evidence type="ECO:0000313" key="1">
    <source>
        <dbReference type="EMBL" id="KKQ75907.1"/>
    </source>
</evidence>
<dbReference type="Proteomes" id="UP000034181">
    <property type="component" value="Unassembled WGS sequence"/>
</dbReference>
<accession>A0A0G0KAM5</accession>
<name>A0A0G0KAM5_9BACT</name>